<sequence>MSIDFPACDNNMSAQPSILLLMDSSMATIKTFFDFPRSTIAPRYLPRFPDSRMWRCFGLRDH</sequence>
<proteinExistence type="predicted"/>
<name>A0AAP0F1C8_9MAGN</name>
<organism evidence="1 2">
    <name type="scientific">Stephania cephalantha</name>
    <dbReference type="NCBI Taxonomy" id="152367"/>
    <lineage>
        <taxon>Eukaryota</taxon>
        <taxon>Viridiplantae</taxon>
        <taxon>Streptophyta</taxon>
        <taxon>Embryophyta</taxon>
        <taxon>Tracheophyta</taxon>
        <taxon>Spermatophyta</taxon>
        <taxon>Magnoliopsida</taxon>
        <taxon>Ranunculales</taxon>
        <taxon>Menispermaceae</taxon>
        <taxon>Menispermoideae</taxon>
        <taxon>Cissampelideae</taxon>
        <taxon>Stephania</taxon>
    </lineage>
</organism>
<comment type="caution">
    <text evidence="1">The sequence shown here is derived from an EMBL/GenBank/DDBJ whole genome shotgun (WGS) entry which is preliminary data.</text>
</comment>
<evidence type="ECO:0000313" key="1">
    <source>
        <dbReference type="EMBL" id="KAK9099788.1"/>
    </source>
</evidence>
<keyword evidence="2" id="KW-1185">Reference proteome</keyword>
<reference evidence="1 2" key="1">
    <citation type="submission" date="2024-01" db="EMBL/GenBank/DDBJ databases">
        <title>Genome assemblies of Stephania.</title>
        <authorList>
            <person name="Yang L."/>
        </authorList>
    </citation>
    <scope>NUCLEOTIDE SEQUENCE [LARGE SCALE GENOMIC DNA]</scope>
    <source>
        <strain evidence="1">JXDWG</strain>
        <tissue evidence="1">Leaf</tissue>
    </source>
</reference>
<gene>
    <name evidence="1" type="ORF">Scep_023218</name>
</gene>
<dbReference type="EMBL" id="JBBNAG010000010">
    <property type="protein sequence ID" value="KAK9099788.1"/>
    <property type="molecule type" value="Genomic_DNA"/>
</dbReference>
<dbReference type="Proteomes" id="UP001419268">
    <property type="component" value="Unassembled WGS sequence"/>
</dbReference>
<accession>A0AAP0F1C8</accession>
<dbReference type="AlphaFoldDB" id="A0AAP0F1C8"/>
<protein>
    <submittedName>
        <fullName evidence="1">Uncharacterized protein</fullName>
    </submittedName>
</protein>
<evidence type="ECO:0000313" key="2">
    <source>
        <dbReference type="Proteomes" id="UP001419268"/>
    </source>
</evidence>